<dbReference type="AlphaFoldDB" id="A0A248KJ66"/>
<sequence length="72" mass="7631">MENIVEYLQLSNSSGFVGQKIGEQWITTSSTYAPTVGTNRIKVTITGGGGAFNGWLLVTTSPGLAERPGQLE</sequence>
<gene>
    <name evidence="1" type="ORF">CEW81_18150</name>
</gene>
<organism evidence="1 2">
    <name type="scientific">Kluyvera genomosp. 3</name>
    <dbReference type="NCBI Taxonomy" id="2774055"/>
    <lineage>
        <taxon>Bacteria</taxon>
        <taxon>Pseudomonadati</taxon>
        <taxon>Pseudomonadota</taxon>
        <taxon>Gammaproteobacteria</taxon>
        <taxon>Enterobacterales</taxon>
        <taxon>Enterobacteriaceae</taxon>
        <taxon>Kluyvera</taxon>
    </lineage>
</organism>
<evidence type="ECO:0000313" key="1">
    <source>
        <dbReference type="EMBL" id="ASG63913.1"/>
    </source>
</evidence>
<reference evidence="1 2" key="1">
    <citation type="submission" date="2017-06" db="EMBL/GenBank/DDBJ databases">
        <title>Origin of plasmid-mediated fosfomycin resistance gene fosA3.</title>
        <authorList>
            <person name="Ito R."/>
            <person name="Pacey M.P."/>
            <person name="Doi Y."/>
        </authorList>
    </citation>
    <scope>NUCLEOTIDE SEQUENCE [LARGE SCALE GENOMIC DNA]</scope>
    <source>
        <strain evidence="1 2">YDC799</strain>
    </source>
</reference>
<name>A0A248KJ66_9ENTR</name>
<evidence type="ECO:0000313" key="2">
    <source>
        <dbReference type="Proteomes" id="UP000197098"/>
    </source>
</evidence>
<proteinExistence type="predicted"/>
<dbReference type="Proteomes" id="UP000197098">
    <property type="component" value="Chromosome"/>
</dbReference>
<dbReference type="EMBL" id="CP022114">
    <property type="protein sequence ID" value="ASG63913.1"/>
    <property type="molecule type" value="Genomic_DNA"/>
</dbReference>
<accession>A0A248KJ66</accession>
<protein>
    <submittedName>
        <fullName evidence="1">Uncharacterized protein</fullName>
    </submittedName>
</protein>